<evidence type="ECO:0000256" key="7">
    <source>
        <dbReference type="ARBA" id="ARBA00022833"/>
    </source>
</evidence>
<feature type="binding site" evidence="11">
    <location>
        <position position="589"/>
    </location>
    <ligand>
        <name>Mg(2+)</name>
        <dbReference type="ChEBI" id="CHEBI:18420"/>
    </ligand>
</feature>
<keyword evidence="9 11" id="KW-0804">Transcription</keyword>
<dbReference type="GO" id="GO:0006351">
    <property type="term" value="P:DNA-templated transcription"/>
    <property type="evidence" value="ECO:0007669"/>
    <property type="project" value="UniProtKB-UniRule"/>
</dbReference>
<evidence type="ECO:0000313" key="15">
    <source>
        <dbReference type="EMBL" id="ADU97536.1"/>
    </source>
</evidence>
<comment type="function">
    <text evidence="11 12">DNA-dependent RNA polymerase catalyzes the transcription of DNA into RNA using the four ribonucleoside triphosphates as substrates.</text>
</comment>
<dbReference type="EMBL" id="CP002444">
    <property type="protein sequence ID" value="ADU97536.1"/>
    <property type="molecule type" value="Genomic_DNA"/>
</dbReference>
<dbReference type="SMART" id="SM00663">
    <property type="entry name" value="RPOLA_N"/>
    <property type="match status" value="1"/>
</dbReference>
<dbReference type="InterPro" id="IPR007081">
    <property type="entry name" value="RNA_pol_Rpb1_5"/>
</dbReference>
<keyword evidence="8 11" id="KW-0460">Magnesium</keyword>
<dbReference type="InterPro" id="IPR038120">
    <property type="entry name" value="Rpb1_funnel_sf"/>
</dbReference>
<dbReference type="Pfam" id="PF04983">
    <property type="entry name" value="RNA_pol_Rpb1_3"/>
    <property type="match status" value="1"/>
</dbReference>
<dbReference type="HAMAP" id="MF_01322">
    <property type="entry name" value="RNApol_bact_RpoC"/>
    <property type="match status" value="1"/>
</dbReference>
<evidence type="ECO:0000256" key="1">
    <source>
        <dbReference type="ARBA" id="ARBA00007616"/>
    </source>
</evidence>
<dbReference type="KEGG" id="tam:Theam_1578"/>
<feature type="binding site" evidence="11">
    <location>
        <position position="72"/>
    </location>
    <ligand>
        <name>Zn(2+)</name>
        <dbReference type="ChEBI" id="CHEBI:29105"/>
        <label>1</label>
    </ligand>
</feature>
<evidence type="ECO:0000256" key="5">
    <source>
        <dbReference type="ARBA" id="ARBA00022695"/>
    </source>
</evidence>
<evidence type="ECO:0000256" key="3">
    <source>
        <dbReference type="ARBA" id="ARBA00022478"/>
    </source>
</evidence>
<keyword evidence="4 11" id="KW-0808">Transferase</keyword>
<feature type="binding site" evidence="11">
    <location>
        <position position="935"/>
    </location>
    <ligand>
        <name>Zn(2+)</name>
        <dbReference type="ChEBI" id="CHEBI:29105"/>
        <label>2</label>
    </ligand>
</feature>
<evidence type="ECO:0000313" key="16">
    <source>
        <dbReference type="Proteomes" id="UP000006362"/>
    </source>
</evidence>
<dbReference type="InterPro" id="IPR044893">
    <property type="entry name" value="RNA_pol_Rpb1_clamp_domain"/>
</dbReference>
<dbReference type="Gene3D" id="1.10.40.90">
    <property type="match status" value="1"/>
</dbReference>
<feature type="binding site" evidence="11">
    <location>
        <position position="591"/>
    </location>
    <ligand>
        <name>Mg(2+)</name>
        <dbReference type="ChEBI" id="CHEBI:18420"/>
    </ligand>
</feature>
<proteinExistence type="inferred from homology"/>
<dbReference type="eggNOG" id="COG0086">
    <property type="taxonomic scope" value="Bacteria"/>
</dbReference>
<evidence type="ECO:0000256" key="11">
    <source>
        <dbReference type="HAMAP-Rule" id="MF_01322"/>
    </source>
</evidence>
<dbReference type="GO" id="GO:0000287">
    <property type="term" value="F:magnesium ion binding"/>
    <property type="evidence" value="ECO:0007669"/>
    <property type="project" value="UniProtKB-UniRule"/>
</dbReference>
<dbReference type="FunFam" id="1.10.132.30:FF:000003">
    <property type="entry name" value="DNA-directed RNA polymerase subunit beta"/>
    <property type="match status" value="1"/>
</dbReference>
<feature type="binding site" evidence="11">
    <location>
        <position position="1016"/>
    </location>
    <ligand>
        <name>Zn(2+)</name>
        <dbReference type="ChEBI" id="CHEBI:29105"/>
        <label>2</label>
    </ligand>
</feature>
<reference evidence="15" key="1">
    <citation type="submission" date="2011-01" db="EMBL/GenBank/DDBJ databases">
        <title>Complete sequence of chromosome of Thermovibrio ammonificans HB-1.</title>
        <authorList>
            <consortium name="US DOE Joint Genome Institute"/>
            <person name="Lucas S."/>
            <person name="Copeland A."/>
            <person name="Lapidus A."/>
            <person name="Cheng J.-F."/>
            <person name="Goodwin L."/>
            <person name="Pitluck S."/>
            <person name="Davenport K."/>
            <person name="Detter J.C."/>
            <person name="Han C."/>
            <person name="Tapia R."/>
            <person name="Land M."/>
            <person name="Hauser L."/>
            <person name="Kyrpides N."/>
            <person name="Ivanova N."/>
            <person name="Ovchinnikova G."/>
            <person name="Vetriani C."/>
            <person name="Woyke T."/>
        </authorList>
    </citation>
    <scope>NUCLEOTIDE SEQUENCE [LARGE SCALE GENOMIC DNA]</scope>
    <source>
        <strain evidence="15">HB-1</strain>
    </source>
</reference>
<evidence type="ECO:0000256" key="13">
    <source>
        <dbReference type="SAM" id="Coils"/>
    </source>
</evidence>
<keyword evidence="13" id="KW-0175">Coiled coil</keyword>
<feature type="binding site" evidence="11">
    <location>
        <position position="70"/>
    </location>
    <ligand>
        <name>Zn(2+)</name>
        <dbReference type="ChEBI" id="CHEBI:29105"/>
        <label>1</label>
    </ligand>
</feature>
<dbReference type="CDD" id="cd02655">
    <property type="entry name" value="RNAP_beta'_C"/>
    <property type="match status" value="1"/>
</dbReference>
<dbReference type="PANTHER" id="PTHR19376:SF54">
    <property type="entry name" value="DNA-DIRECTED RNA POLYMERASE SUBUNIT BETA"/>
    <property type="match status" value="1"/>
</dbReference>
<organism evidence="15 16">
    <name type="scientific">Thermovibrio ammonificans (strain DSM 15698 / JCM 12110 / HB-1)</name>
    <dbReference type="NCBI Taxonomy" id="648996"/>
    <lineage>
        <taxon>Bacteria</taxon>
        <taxon>Pseudomonadati</taxon>
        <taxon>Aquificota</taxon>
        <taxon>Aquificia</taxon>
        <taxon>Desulfurobacteriales</taxon>
        <taxon>Desulfurobacteriaceae</taxon>
        <taxon>Thermovibrio</taxon>
    </lineage>
</organism>
<evidence type="ECO:0000256" key="8">
    <source>
        <dbReference type="ARBA" id="ARBA00022842"/>
    </source>
</evidence>
<feature type="binding site" evidence="11">
    <location>
        <position position="88"/>
    </location>
    <ligand>
        <name>Zn(2+)</name>
        <dbReference type="ChEBI" id="CHEBI:29105"/>
        <label>1</label>
    </ligand>
</feature>
<dbReference type="GO" id="GO:0000428">
    <property type="term" value="C:DNA-directed RNA polymerase complex"/>
    <property type="evidence" value="ECO:0007669"/>
    <property type="project" value="UniProtKB-KW"/>
</dbReference>
<dbReference type="InterPro" id="IPR007066">
    <property type="entry name" value="RNA_pol_Rpb1_3"/>
</dbReference>
<evidence type="ECO:0000259" key="14">
    <source>
        <dbReference type="SMART" id="SM00663"/>
    </source>
</evidence>
<evidence type="ECO:0000256" key="4">
    <source>
        <dbReference type="ARBA" id="ARBA00022679"/>
    </source>
</evidence>
<dbReference type="Pfam" id="PF05000">
    <property type="entry name" value="RNA_pol_Rpb1_4"/>
    <property type="match status" value="1"/>
</dbReference>
<dbReference type="Pfam" id="PF04997">
    <property type="entry name" value="RNA_pol_Rpb1_1"/>
    <property type="match status" value="1"/>
</dbReference>
<accession>E8T504</accession>
<dbReference type="PANTHER" id="PTHR19376">
    <property type="entry name" value="DNA-DIRECTED RNA POLYMERASE"/>
    <property type="match status" value="1"/>
</dbReference>
<dbReference type="InterPro" id="IPR042102">
    <property type="entry name" value="RNA_pol_Rpb1_3_sf"/>
</dbReference>
<dbReference type="Gene3D" id="2.40.50.100">
    <property type="match status" value="3"/>
</dbReference>
<feature type="coiled-coil region" evidence="13">
    <location>
        <begin position="205"/>
        <end position="232"/>
    </location>
</feature>
<feature type="binding site" evidence="11">
    <location>
        <position position="1019"/>
    </location>
    <ligand>
        <name>Zn(2+)</name>
        <dbReference type="ChEBI" id="CHEBI:29105"/>
        <label>2</label>
    </ligand>
</feature>
<dbReference type="InterPro" id="IPR006592">
    <property type="entry name" value="RNA_pol_N"/>
</dbReference>
<name>E8T504_THEA1</name>
<keyword evidence="5 11" id="KW-0548">Nucleotidyltransferase</keyword>
<feature type="binding site" evidence="11">
    <location>
        <position position="593"/>
    </location>
    <ligand>
        <name>Mg(2+)</name>
        <dbReference type="ChEBI" id="CHEBI:18420"/>
    </ligand>
</feature>
<dbReference type="GO" id="GO:0008270">
    <property type="term" value="F:zinc ion binding"/>
    <property type="evidence" value="ECO:0007669"/>
    <property type="project" value="UniProtKB-UniRule"/>
</dbReference>
<dbReference type="HOGENOM" id="CLU_000524_3_1_0"/>
<dbReference type="NCBIfam" id="TIGR02386">
    <property type="entry name" value="rpoC_TIGR"/>
    <property type="match status" value="1"/>
</dbReference>
<gene>
    <name evidence="11" type="primary">rpoC</name>
    <name evidence="15" type="ordered locus">Theam_1578</name>
</gene>
<comment type="similarity">
    <text evidence="2">In the C-terminal section; belongs to the RNA polymerase beta' chain family.</text>
</comment>
<dbReference type="Gene3D" id="1.10.150.390">
    <property type="match status" value="1"/>
</dbReference>
<dbReference type="InterPro" id="IPR000722">
    <property type="entry name" value="RNA_pol_asu"/>
</dbReference>
<dbReference type="FunFam" id="1.10.150.390:FF:000002">
    <property type="entry name" value="DNA-directed RNA polymerase subunit beta"/>
    <property type="match status" value="1"/>
</dbReference>
<dbReference type="GO" id="GO:0003677">
    <property type="term" value="F:DNA binding"/>
    <property type="evidence" value="ECO:0007669"/>
    <property type="project" value="UniProtKB-UniRule"/>
</dbReference>
<keyword evidence="7 11" id="KW-0862">Zinc</keyword>
<evidence type="ECO:0000256" key="9">
    <source>
        <dbReference type="ARBA" id="ARBA00023163"/>
    </source>
</evidence>
<dbReference type="GO" id="GO:0005829">
    <property type="term" value="C:cytosol"/>
    <property type="evidence" value="ECO:0007669"/>
    <property type="project" value="UniProtKB-ARBA"/>
</dbReference>
<comment type="catalytic activity">
    <reaction evidence="10 11 12">
        <text>RNA(n) + a ribonucleoside 5'-triphosphate = RNA(n+1) + diphosphate</text>
        <dbReference type="Rhea" id="RHEA:21248"/>
        <dbReference type="Rhea" id="RHEA-COMP:14527"/>
        <dbReference type="Rhea" id="RHEA-COMP:17342"/>
        <dbReference type="ChEBI" id="CHEBI:33019"/>
        <dbReference type="ChEBI" id="CHEBI:61557"/>
        <dbReference type="ChEBI" id="CHEBI:140395"/>
        <dbReference type="EC" id="2.7.7.6"/>
    </reaction>
</comment>
<evidence type="ECO:0000256" key="12">
    <source>
        <dbReference type="RuleBase" id="RU004279"/>
    </source>
</evidence>
<evidence type="ECO:0000256" key="10">
    <source>
        <dbReference type="ARBA" id="ARBA00048552"/>
    </source>
</evidence>
<dbReference type="FunFam" id="1.10.40.90:FF:000001">
    <property type="entry name" value="DNA-directed RNA polymerase subunit beta"/>
    <property type="match status" value="1"/>
</dbReference>
<evidence type="ECO:0000256" key="6">
    <source>
        <dbReference type="ARBA" id="ARBA00022723"/>
    </source>
</evidence>
<comment type="similarity">
    <text evidence="1">In the N-terminal section; belongs to the RNA polymerase beta chain family.</text>
</comment>
<evidence type="ECO:0000256" key="2">
    <source>
        <dbReference type="ARBA" id="ARBA00009839"/>
    </source>
</evidence>
<comment type="cofactor">
    <cofactor evidence="11">
        <name>Zn(2+)</name>
        <dbReference type="ChEBI" id="CHEBI:29105"/>
    </cofactor>
    <text evidence="11">Binds 2 Zn(2+) ions per subunit.</text>
</comment>
<comment type="similarity">
    <text evidence="11 12">Belongs to the RNA polymerase beta' chain family.</text>
</comment>
<dbReference type="Gene3D" id="1.10.132.30">
    <property type="match status" value="1"/>
</dbReference>
<comment type="subunit">
    <text evidence="11">The RNAP catalytic core consists of 2 alpha, 1 beta, 1 beta' and 1 omega subunit. When a sigma factor is associated with the core the holoenzyme is formed, which can initiate transcription.</text>
</comment>
<dbReference type="SUPFAM" id="SSF64484">
    <property type="entry name" value="beta and beta-prime subunits of DNA dependent RNA-polymerase"/>
    <property type="match status" value="1"/>
</dbReference>
<comment type="cofactor">
    <cofactor evidence="11">
        <name>Mg(2+)</name>
        <dbReference type="ChEBI" id="CHEBI:18420"/>
    </cofactor>
    <text evidence="11">Binds 1 Mg(2+) ion per subunit.</text>
</comment>
<feature type="binding site" evidence="11">
    <location>
        <position position="1009"/>
    </location>
    <ligand>
        <name>Zn(2+)</name>
        <dbReference type="ChEBI" id="CHEBI:29105"/>
        <label>2</label>
    </ligand>
</feature>
<dbReference type="InterPro" id="IPR007083">
    <property type="entry name" value="RNA_pol_Rpb1_4"/>
</dbReference>
<dbReference type="Pfam" id="PF04998">
    <property type="entry name" value="RNA_pol_Rpb1_5"/>
    <property type="match status" value="1"/>
</dbReference>
<keyword evidence="3 11" id="KW-0240">DNA-directed RNA polymerase</keyword>
<dbReference type="InterPro" id="IPR012754">
    <property type="entry name" value="DNA-dir_RpoC_beta_prime_bact"/>
</dbReference>
<dbReference type="EC" id="2.7.7.6" evidence="11"/>
<dbReference type="Gene3D" id="1.10.1790.20">
    <property type="match status" value="1"/>
</dbReference>
<dbReference type="RefSeq" id="WP_013538322.1">
    <property type="nucleotide sequence ID" value="NC_014926.1"/>
</dbReference>
<dbReference type="Proteomes" id="UP000006362">
    <property type="component" value="Chromosome"/>
</dbReference>
<dbReference type="Pfam" id="PF00623">
    <property type="entry name" value="RNA_pol_Rpb1_2"/>
    <property type="match status" value="1"/>
</dbReference>
<dbReference type="Gene3D" id="4.10.860.120">
    <property type="entry name" value="RNA polymerase II, clamp domain"/>
    <property type="match status" value="1"/>
</dbReference>
<feature type="domain" description="RNA polymerase N-terminal" evidence="14">
    <location>
        <begin position="364"/>
        <end position="643"/>
    </location>
</feature>
<dbReference type="Gene3D" id="1.10.274.100">
    <property type="entry name" value="RNA polymerase Rpb1, domain 3"/>
    <property type="match status" value="2"/>
</dbReference>
<dbReference type="InterPro" id="IPR007080">
    <property type="entry name" value="RNA_pol_Rpb1_1"/>
</dbReference>
<feature type="binding site" evidence="11">
    <location>
        <position position="85"/>
    </location>
    <ligand>
        <name>Zn(2+)</name>
        <dbReference type="ChEBI" id="CHEBI:29105"/>
        <label>1</label>
    </ligand>
</feature>
<keyword evidence="16" id="KW-1185">Reference proteome</keyword>
<dbReference type="STRING" id="648996.Theam_1578"/>
<sequence length="1490" mass="166498">MKKKEIVFSQEPKTFEFDAIEIGLASPEKIREWSHGEVKLPETLNYRTLKPEKDGLFCARIFGPVRDWECLCGKYRGSKYAGVVCDRCGVEVTLSKERRRRFGHIELAAPCTHIWYVKSVPSKIGALLGLSVREVERVVYFESYIVLDPNEYDGEEVELSGGKKIKLEQFTLLTEDEYQEVKEQLGEDAIEVGIGAAGIKEALKRVDLEELAKELRDEIRMYSGEISSINADLQKKLPNVFKAAVETLSHYTGLDEDTIIGIVKNVLVVVTDPGDSGLEKGAIIEYAQYKELQDKVNLEVAKGGKALEWYVEFLAEQGKIPSKELVKEEIRRATRKDTTEAKLKKLVRRLKIVESFLNSDNKPEWMVLEVLPVLPPELRPLVPLEGGRFATSDLNDLYRRVINRNNRLKRLLELDAPDIIVRNEKRMLQEAVDTLIDNGRRGRPVKSSKGHPLKSLSDVLRGKQGRFRQNLLGKRVDYSGRAVIVVGPELKMHQCGLPKIMALELFKPFIYRRLEEKGYANTMKQAKKMVERQEPEVWECLEEVIKEHPVLLNRAPTLHRVSIQAFEPVLVEGKAIQLHPLVCPPFNADFDGDQMAVHVPLSLEAQLEAYTLMLSTQNILSPAHGKPLTVPSQDMVLGLYYMTLDKPGAKGEGKAFSSFDEVLKALDLGEIELHARIKVKVPAHKSDSGKEEVVETTAGRVKFNTLLPEEYPFVNKVMTKKAVAALISDVHKKLGNEVTVDMLDRLKEAGFLQATLGGLSIGVCDLHIPPTKKELIEKAKKEIAEIEEGYRKGLLSKDERYNKIVDIWTRVTEQITKDMMEYMKTHDIGGRGRLTNDGRFNPVFMMLSSGARGSQTQIRQLAGMRGLMAKPSGEIIETPIISNFREGLTVLEYFISTHGARKGLADTALKTADAGYLTRRLADVAQDVIVTMEDCGCEDGIEVSALIEAGEVVIPLAKRIAGRFAAEDIVDPVTGEVLVKKDQEITEEVAQRIEDLGIEKVKVRSILTCRAPFGVCAKCYGRDLARQRTVQLGEAVGIIAAQSIGEPGTQLTMRTFHIGGIAMRGAEASEYRAKHDGVVKIFDVNTITDKEGRKIVINRAGKIAVVDEKTGKHLERYDIPYAAVLRVNDGDKVTKGQILAEWDPHALPILALRSGIVKYKDIIPGVTISENEPVILEYRTLPYEPTIELVDEEGNVIDFYPLPVGARIAVKEGEKVEVGAVLARIPRRIGGTKDITGGLPRVAELFEARRPKDTAILAEISGQVTVTTEKNKIIITIVDPETNVKREYEVPKGKYIYVRTGDFVKAGEPLTDGQLNPHDILNILGERAVARFLLDEIQSVYRAQGVDINDKHFEVIIRKMLSKVKIEDSGDSNFLVEEVVDREEFERVREKLFKEGKRPPKARPVLTGITKAALSTDSFISAASFQETTRVLSEAAIAGKRDYLRGLKENVIIGRLIPAGTGRKEYRKVTWEYCPEYEGAEKGEEAEAEG</sequence>
<dbReference type="CDD" id="cd01609">
    <property type="entry name" value="RNAP_beta'_N"/>
    <property type="match status" value="1"/>
</dbReference>
<keyword evidence="6 11" id="KW-0479">Metal-binding</keyword>
<dbReference type="InterPro" id="IPR045867">
    <property type="entry name" value="DNA-dir_RpoC_beta_prime"/>
</dbReference>
<dbReference type="Gene3D" id="2.40.40.20">
    <property type="match status" value="1"/>
</dbReference>
<dbReference type="GO" id="GO:0003899">
    <property type="term" value="F:DNA-directed RNA polymerase activity"/>
    <property type="evidence" value="ECO:0007669"/>
    <property type="project" value="UniProtKB-UniRule"/>
</dbReference>
<protein>
    <recommendedName>
        <fullName evidence="11">DNA-directed RNA polymerase subunit beta'</fullName>
        <shortName evidence="11">RNAP subunit beta'</shortName>
        <ecNumber evidence="11">2.7.7.6</ecNumber>
    </recommendedName>
    <alternativeName>
        <fullName evidence="11">RNA polymerase subunit beta'</fullName>
    </alternativeName>
    <alternativeName>
        <fullName evidence="11">Transcriptase subunit beta'</fullName>
    </alternativeName>
</protein>